<comment type="caution">
    <text evidence="3">The sequence shown here is derived from an EMBL/GenBank/DDBJ whole genome shotgun (WGS) entry which is preliminary data.</text>
</comment>
<dbReference type="AlphaFoldDB" id="A0AAV3SYF0"/>
<dbReference type="SUPFAM" id="SSF51182">
    <property type="entry name" value="RmlC-like cupins"/>
    <property type="match status" value="1"/>
</dbReference>
<reference evidence="3 4" key="1">
    <citation type="journal article" date="2019" name="Int. J. Syst. Evol. Microbiol.">
        <title>The Global Catalogue of Microorganisms (GCM) 10K type strain sequencing project: providing services to taxonomists for standard genome sequencing and annotation.</title>
        <authorList>
            <consortium name="The Broad Institute Genomics Platform"/>
            <consortium name="The Broad Institute Genome Sequencing Center for Infectious Disease"/>
            <person name="Wu L."/>
            <person name="Ma J."/>
        </authorList>
    </citation>
    <scope>NUCLEOTIDE SEQUENCE [LARGE SCALE GENOMIC DNA]</scope>
    <source>
        <strain evidence="3 4">JCM 16327</strain>
    </source>
</reference>
<name>A0AAV3SYF0_9EURY</name>
<dbReference type="RefSeq" id="WP_227261812.1">
    <property type="nucleotide sequence ID" value="NZ_BAAADU010000002.1"/>
</dbReference>
<feature type="region of interest" description="Disordered" evidence="1">
    <location>
        <begin position="88"/>
        <end position="112"/>
    </location>
</feature>
<evidence type="ECO:0000313" key="4">
    <source>
        <dbReference type="Proteomes" id="UP001500194"/>
    </source>
</evidence>
<dbReference type="InterPro" id="IPR011051">
    <property type="entry name" value="RmlC_Cupin_sf"/>
</dbReference>
<sequence length="112" mass="12141">METHDLSAERIVEAVDGVYLAELSAGENMSVQHFHIQPGASVPEHSHPHEQVGFVYDGALAFEVGGEEHVVTTGESYVIPADEPHAARAVGDTPVDGIDVFSPPRENPDWRE</sequence>
<dbReference type="Pfam" id="PF07883">
    <property type="entry name" value="Cupin_2"/>
    <property type="match status" value="1"/>
</dbReference>
<dbReference type="InterPro" id="IPR013096">
    <property type="entry name" value="Cupin_2"/>
</dbReference>
<evidence type="ECO:0000313" key="3">
    <source>
        <dbReference type="EMBL" id="GAA0645602.1"/>
    </source>
</evidence>
<dbReference type="InterPro" id="IPR052535">
    <property type="entry name" value="Bacilysin_H2HPP_isomerase"/>
</dbReference>
<feature type="domain" description="Cupin type-2" evidence="2">
    <location>
        <begin position="33"/>
        <end position="101"/>
    </location>
</feature>
<proteinExistence type="predicted"/>
<organism evidence="3 4">
    <name type="scientific">Salarchaeum japonicum</name>
    <dbReference type="NCBI Taxonomy" id="555573"/>
    <lineage>
        <taxon>Archaea</taxon>
        <taxon>Methanobacteriati</taxon>
        <taxon>Methanobacteriota</taxon>
        <taxon>Stenosarchaea group</taxon>
        <taxon>Halobacteria</taxon>
        <taxon>Halobacteriales</taxon>
        <taxon>Halobacteriaceae</taxon>
    </lineage>
</organism>
<dbReference type="CDD" id="cd02238">
    <property type="entry name" value="cupin_KdgF"/>
    <property type="match status" value="1"/>
</dbReference>
<evidence type="ECO:0000256" key="1">
    <source>
        <dbReference type="SAM" id="MobiDB-lite"/>
    </source>
</evidence>
<protein>
    <submittedName>
        <fullName evidence="3">Cupin domain-containing protein</fullName>
    </submittedName>
</protein>
<evidence type="ECO:0000259" key="2">
    <source>
        <dbReference type="Pfam" id="PF07883"/>
    </source>
</evidence>
<accession>A0AAV3SYF0</accession>
<gene>
    <name evidence="3" type="ORF">GCM10009019_04750</name>
</gene>
<keyword evidence="4" id="KW-1185">Reference proteome</keyword>
<dbReference type="PANTHER" id="PTHR40112:SF1">
    <property type="entry name" value="H2HPP ISOMERASE"/>
    <property type="match status" value="1"/>
</dbReference>
<dbReference type="EMBL" id="BAAADU010000002">
    <property type="protein sequence ID" value="GAA0645602.1"/>
    <property type="molecule type" value="Genomic_DNA"/>
</dbReference>
<dbReference type="Proteomes" id="UP001500194">
    <property type="component" value="Unassembled WGS sequence"/>
</dbReference>
<dbReference type="Gene3D" id="2.60.120.10">
    <property type="entry name" value="Jelly Rolls"/>
    <property type="match status" value="1"/>
</dbReference>
<dbReference type="PANTHER" id="PTHR40112">
    <property type="entry name" value="H2HPP ISOMERASE"/>
    <property type="match status" value="1"/>
</dbReference>
<dbReference type="GeneID" id="68572409"/>
<dbReference type="InterPro" id="IPR014710">
    <property type="entry name" value="RmlC-like_jellyroll"/>
</dbReference>